<dbReference type="Proteomes" id="UP001281761">
    <property type="component" value="Unassembled WGS sequence"/>
</dbReference>
<name>A0ABQ9XH72_9EUKA</name>
<evidence type="ECO:0000256" key="1">
    <source>
        <dbReference type="SAM" id="SignalP"/>
    </source>
</evidence>
<reference evidence="2 3" key="1">
    <citation type="journal article" date="2022" name="bioRxiv">
        <title>Genomics of Preaxostyla Flagellates Illuminates Evolutionary Transitions and the Path Towards Mitochondrial Loss.</title>
        <authorList>
            <person name="Novak L.V.F."/>
            <person name="Treitli S.C."/>
            <person name="Pyrih J."/>
            <person name="Halakuc P."/>
            <person name="Pipaliya S.V."/>
            <person name="Vacek V."/>
            <person name="Brzon O."/>
            <person name="Soukal P."/>
            <person name="Eme L."/>
            <person name="Dacks J.B."/>
            <person name="Karnkowska A."/>
            <person name="Elias M."/>
            <person name="Hampl V."/>
        </authorList>
    </citation>
    <scope>NUCLEOTIDE SEQUENCE [LARGE SCALE GENOMIC DNA]</scope>
    <source>
        <strain evidence="2">NAU3</strain>
        <tissue evidence="2">Gut</tissue>
    </source>
</reference>
<keyword evidence="3" id="KW-1185">Reference proteome</keyword>
<feature type="signal peptide" evidence="1">
    <location>
        <begin position="1"/>
        <end position="18"/>
    </location>
</feature>
<accession>A0ABQ9XH72</accession>
<comment type="caution">
    <text evidence="2">The sequence shown here is derived from an EMBL/GenBank/DDBJ whole genome shotgun (WGS) entry which is preliminary data.</text>
</comment>
<evidence type="ECO:0000313" key="2">
    <source>
        <dbReference type="EMBL" id="KAK2951793.1"/>
    </source>
</evidence>
<protein>
    <submittedName>
        <fullName evidence="2">Uncharacterized protein</fullName>
    </submittedName>
</protein>
<keyword evidence="1" id="KW-0732">Signal</keyword>
<dbReference type="SUPFAM" id="SSF51126">
    <property type="entry name" value="Pectin lyase-like"/>
    <property type="match status" value="1"/>
</dbReference>
<organism evidence="2 3">
    <name type="scientific">Blattamonas nauphoetae</name>
    <dbReference type="NCBI Taxonomy" id="2049346"/>
    <lineage>
        <taxon>Eukaryota</taxon>
        <taxon>Metamonada</taxon>
        <taxon>Preaxostyla</taxon>
        <taxon>Oxymonadida</taxon>
        <taxon>Blattamonas</taxon>
    </lineage>
</organism>
<gene>
    <name evidence="2" type="ORF">BLNAU_13286</name>
</gene>
<feature type="chain" id="PRO_5047284732" evidence="1">
    <location>
        <begin position="19"/>
        <end position="438"/>
    </location>
</feature>
<proteinExistence type="predicted"/>
<evidence type="ECO:0000313" key="3">
    <source>
        <dbReference type="Proteomes" id="UP001281761"/>
    </source>
</evidence>
<dbReference type="EMBL" id="JARBJD010000113">
    <property type="protein sequence ID" value="KAK2951793.1"/>
    <property type="molecule type" value="Genomic_DNA"/>
</dbReference>
<dbReference type="InterPro" id="IPR011050">
    <property type="entry name" value="Pectin_lyase_fold/virulence"/>
</dbReference>
<sequence>MIFGMILLLLPFITPSSPESLSERKYADWKHLEDNREQDGHGEHSCIAELIDEFGVYLDDNERKHEIISIYPQTPFLIWASTTPLNYCWIGAIPGQLCADSFIRVIFGKDGNMRPLTKILSSGLSSSVAISVSSLSLDSFEIISGNSLLFDVCSSKGGDVRNCEVLSSLASSSLRNLTSTQTGHHHTPKRLSQQSHGLTITETVGALQGTVLQDHNFGGSHLCANTSFSACQTSSRSFSDFTSSPGLSRFFSEADKQRLPSYDFVGPLSARYSFTPPATLLTPITFTDCIFTDLVDETENAYYAGEGAIQFSVSTPFLVKGCVFTNCETTKGDGGAIHVVDGFHYQGHFRIESSTFKNCSSLSGNGGGVCSMAGVDLELKSCSFESCSALTGNGGALSAGKCAVFFSTFKSNKASTNGAIASSPPFPVHFCHFEGNTA</sequence>